<evidence type="ECO:0000256" key="12">
    <source>
        <dbReference type="ARBA" id="ARBA00023080"/>
    </source>
</evidence>
<evidence type="ECO:0000256" key="7">
    <source>
        <dbReference type="ARBA" id="ARBA00022723"/>
    </source>
</evidence>
<dbReference type="GO" id="GO:0004550">
    <property type="term" value="F:nucleoside diphosphate kinase activity"/>
    <property type="evidence" value="ECO:0007669"/>
    <property type="project" value="UniProtKB-UniRule"/>
</dbReference>
<evidence type="ECO:0000256" key="1">
    <source>
        <dbReference type="ARBA" id="ARBA00001946"/>
    </source>
</evidence>
<keyword evidence="5 13" id="KW-0597">Phosphoprotein</keyword>
<dbReference type="SMART" id="SM00562">
    <property type="entry name" value="NDK"/>
    <property type="match status" value="1"/>
</dbReference>
<evidence type="ECO:0000256" key="2">
    <source>
        <dbReference type="ARBA" id="ARBA00008142"/>
    </source>
</evidence>
<dbReference type="Pfam" id="PF00334">
    <property type="entry name" value="NDK"/>
    <property type="match status" value="1"/>
</dbReference>
<evidence type="ECO:0000256" key="11">
    <source>
        <dbReference type="ARBA" id="ARBA00022842"/>
    </source>
</evidence>
<dbReference type="PRINTS" id="PR01243">
    <property type="entry name" value="NUCDPKINASE"/>
</dbReference>
<dbReference type="GO" id="GO:0005737">
    <property type="term" value="C:cytoplasm"/>
    <property type="evidence" value="ECO:0007669"/>
    <property type="project" value="UniProtKB-SubCell"/>
</dbReference>
<evidence type="ECO:0000256" key="15">
    <source>
        <dbReference type="RuleBase" id="RU004011"/>
    </source>
</evidence>
<dbReference type="InterPro" id="IPR034907">
    <property type="entry name" value="NDK-like_dom"/>
</dbReference>
<feature type="binding site" evidence="13 14">
    <location>
        <position position="102"/>
    </location>
    <ligand>
        <name>ATP</name>
        <dbReference type="ChEBI" id="CHEBI:30616"/>
    </ligand>
</feature>
<feature type="binding site" evidence="13 14">
    <location>
        <position position="57"/>
    </location>
    <ligand>
        <name>ATP</name>
        <dbReference type="ChEBI" id="CHEBI:30616"/>
    </ligand>
</feature>
<keyword evidence="11 13" id="KW-0460">Magnesium</keyword>
<keyword evidence="6 13" id="KW-0808">Transferase</keyword>
<evidence type="ECO:0000256" key="9">
    <source>
        <dbReference type="ARBA" id="ARBA00022777"/>
    </source>
</evidence>
<dbReference type="HAMAP" id="MF_00451">
    <property type="entry name" value="NDP_kinase"/>
    <property type="match status" value="1"/>
</dbReference>
<comment type="subunit">
    <text evidence="13">Homotetramer.</text>
</comment>
<keyword evidence="7 13" id="KW-0479">Metal-binding</keyword>
<evidence type="ECO:0000256" key="14">
    <source>
        <dbReference type="PROSITE-ProRule" id="PRU00706"/>
    </source>
</evidence>
<keyword evidence="10 13" id="KW-0067">ATP-binding</keyword>
<evidence type="ECO:0000256" key="5">
    <source>
        <dbReference type="ARBA" id="ARBA00022553"/>
    </source>
</evidence>
<evidence type="ECO:0000256" key="4">
    <source>
        <dbReference type="ARBA" id="ARBA00017632"/>
    </source>
</evidence>
<keyword evidence="12 13" id="KW-0546">Nucleotide metabolism</keyword>
<proteinExistence type="inferred from homology"/>
<feature type="binding site" evidence="13 14">
    <location>
        <position position="112"/>
    </location>
    <ligand>
        <name>ATP</name>
        <dbReference type="ChEBI" id="CHEBI:30616"/>
    </ligand>
</feature>
<dbReference type="InterPro" id="IPR036850">
    <property type="entry name" value="NDK-like_dom_sf"/>
</dbReference>
<evidence type="ECO:0000313" key="18">
    <source>
        <dbReference type="Proteomes" id="UP000184275"/>
    </source>
</evidence>
<keyword evidence="8 13" id="KW-0547">Nucleotide-binding</keyword>
<dbReference type="GO" id="GO:0006228">
    <property type="term" value="P:UTP biosynthetic process"/>
    <property type="evidence" value="ECO:0007669"/>
    <property type="project" value="UniProtKB-UniRule"/>
</dbReference>
<dbReference type="NCBIfam" id="NF001908">
    <property type="entry name" value="PRK00668.1"/>
    <property type="match status" value="1"/>
</dbReference>
<evidence type="ECO:0000256" key="6">
    <source>
        <dbReference type="ARBA" id="ARBA00022679"/>
    </source>
</evidence>
<accession>A0A1M6TX61</accession>
<protein>
    <recommendedName>
        <fullName evidence="4 13">Nucleoside diphosphate kinase</fullName>
        <shortName evidence="13">NDK</shortName>
        <shortName evidence="13">NDP kinase</shortName>
        <ecNumber evidence="3 13">2.7.4.6</ecNumber>
    </recommendedName>
    <alternativeName>
        <fullName evidence="13">Nucleoside-2-P kinase</fullName>
    </alternativeName>
</protein>
<dbReference type="GO" id="GO:0006241">
    <property type="term" value="P:CTP biosynthetic process"/>
    <property type="evidence" value="ECO:0007669"/>
    <property type="project" value="UniProtKB-UniRule"/>
</dbReference>
<evidence type="ECO:0000313" key="17">
    <source>
        <dbReference type="EMBL" id="SHK61484.1"/>
    </source>
</evidence>
<evidence type="ECO:0000259" key="16">
    <source>
        <dbReference type="SMART" id="SM00562"/>
    </source>
</evidence>
<comment type="similarity">
    <text evidence="2 13 14 15">Belongs to the NDK family.</text>
</comment>
<evidence type="ECO:0000256" key="8">
    <source>
        <dbReference type="ARBA" id="ARBA00022741"/>
    </source>
</evidence>
<evidence type="ECO:0000256" key="10">
    <source>
        <dbReference type="ARBA" id="ARBA00022840"/>
    </source>
</evidence>
<dbReference type="GO" id="GO:0046872">
    <property type="term" value="F:metal ion binding"/>
    <property type="evidence" value="ECO:0007669"/>
    <property type="project" value="UniProtKB-KW"/>
</dbReference>
<dbReference type="GO" id="GO:0006183">
    <property type="term" value="P:GTP biosynthetic process"/>
    <property type="evidence" value="ECO:0007669"/>
    <property type="project" value="UniProtKB-UniRule"/>
</dbReference>
<name>A0A1M6TX61_9BACT</name>
<reference evidence="18" key="1">
    <citation type="submission" date="2016-11" db="EMBL/GenBank/DDBJ databases">
        <authorList>
            <person name="Varghese N."/>
            <person name="Submissions S."/>
        </authorList>
    </citation>
    <scope>NUCLEOTIDE SEQUENCE [LARGE SCALE GENOMIC DNA]</scope>
    <source>
        <strain evidence="18">UWOS</strain>
    </source>
</reference>
<keyword evidence="18" id="KW-1185">Reference proteome</keyword>
<comment type="catalytic activity">
    <reaction evidence="13">
        <text>a 2'-deoxyribonucleoside 5'-diphosphate + ATP = a 2'-deoxyribonucleoside 5'-triphosphate + ADP</text>
        <dbReference type="Rhea" id="RHEA:44640"/>
        <dbReference type="ChEBI" id="CHEBI:30616"/>
        <dbReference type="ChEBI" id="CHEBI:61560"/>
        <dbReference type="ChEBI" id="CHEBI:73316"/>
        <dbReference type="ChEBI" id="CHEBI:456216"/>
        <dbReference type="EC" id="2.7.4.6"/>
    </reaction>
</comment>
<dbReference type="InterPro" id="IPR001564">
    <property type="entry name" value="Nucleoside_diP_kinase"/>
</dbReference>
<gene>
    <name evidence="13" type="primary">ndk</name>
    <name evidence="17" type="ORF">SAMN05720469_11158</name>
</gene>
<dbReference type="PROSITE" id="PS51374">
    <property type="entry name" value="NDPK_LIKE"/>
    <property type="match status" value="1"/>
</dbReference>
<dbReference type="PANTHER" id="PTHR11349">
    <property type="entry name" value="NUCLEOSIDE DIPHOSPHATE KINASE"/>
    <property type="match status" value="1"/>
</dbReference>
<comment type="subcellular location">
    <subcellularLocation>
        <location evidence="13">Cytoplasm</location>
    </subcellularLocation>
</comment>
<feature type="binding site" evidence="13 14">
    <location>
        <position position="9"/>
    </location>
    <ligand>
        <name>ATP</name>
        <dbReference type="ChEBI" id="CHEBI:30616"/>
    </ligand>
</feature>
<dbReference type="RefSeq" id="WP_073303883.1">
    <property type="nucleotide sequence ID" value="NZ_FRAW01000011.1"/>
</dbReference>
<dbReference type="SUPFAM" id="SSF54919">
    <property type="entry name" value="Nucleoside diphosphate kinase, NDK"/>
    <property type="match status" value="1"/>
</dbReference>
<dbReference type="Proteomes" id="UP000184275">
    <property type="component" value="Unassembled WGS sequence"/>
</dbReference>
<dbReference type="Gene3D" id="3.30.70.141">
    <property type="entry name" value="Nucleoside diphosphate kinase-like domain"/>
    <property type="match status" value="1"/>
</dbReference>
<organism evidence="17 18">
    <name type="scientific">Fibrobacter intestinalis</name>
    <dbReference type="NCBI Taxonomy" id="28122"/>
    <lineage>
        <taxon>Bacteria</taxon>
        <taxon>Pseudomonadati</taxon>
        <taxon>Fibrobacterota</taxon>
        <taxon>Fibrobacteria</taxon>
        <taxon>Fibrobacterales</taxon>
        <taxon>Fibrobacteraceae</taxon>
        <taxon>Fibrobacter</taxon>
    </lineage>
</organism>
<feature type="domain" description="Nucleoside diphosphate kinase-like" evidence="16">
    <location>
        <begin position="1"/>
        <end position="138"/>
    </location>
</feature>
<dbReference type="EMBL" id="FRAW01000011">
    <property type="protein sequence ID" value="SHK61484.1"/>
    <property type="molecule type" value="Genomic_DNA"/>
</dbReference>
<evidence type="ECO:0000256" key="13">
    <source>
        <dbReference type="HAMAP-Rule" id="MF_00451"/>
    </source>
</evidence>
<evidence type="ECO:0000256" key="3">
    <source>
        <dbReference type="ARBA" id="ARBA00012966"/>
    </source>
</evidence>
<dbReference type="EC" id="2.7.4.6" evidence="3 13"/>
<dbReference type="CDD" id="cd04413">
    <property type="entry name" value="NDPk_I"/>
    <property type="match status" value="1"/>
</dbReference>
<keyword evidence="9 13" id="KW-0418">Kinase</keyword>
<dbReference type="FunFam" id="3.30.70.141:FF:000003">
    <property type="entry name" value="Nucleoside diphosphate kinase"/>
    <property type="match status" value="1"/>
</dbReference>
<feature type="binding site" evidence="13 14">
    <location>
        <position position="91"/>
    </location>
    <ligand>
        <name>ATP</name>
        <dbReference type="ChEBI" id="CHEBI:30616"/>
    </ligand>
</feature>
<dbReference type="AlphaFoldDB" id="A0A1M6TX61"/>
<comment type="cofactor">
    <cofactor evidence="1 13">
        <name>Mg(2+)</name>
        <dbReference type="ChEBI" id="CHEBI:18420"/>
    </cofactor>
</comment>
<dbReference type="GO" id="GO:0005524">
    <property type="term" value="F:ATP binding"/>
    <property type="evidence" value="ECO:0007669"/>
    <property type="project" value="UniProtKB-UniRule"/>
</dbReference>
<comment type="function">
    <text evidence="13">Major role in the synthesis of nucleoside triphosphates other than ATP. The ATP gamma phosphate is transferred to the NDP beta phosphate via a ping-pong mechanism, using a phosphorylated active-site intermediate.</text>
</comment>
<keyword evidence="13" id="KW-0963">Cytoplasm</keyword>
<comment type="catalytic activity">
    <reaction evidence="13">
        <text>a ribonucleoside 5'-diphosphate + ATP = a ribonucleoside 5'-triphosphate + ADP</text>
        <dbReference type="Rhea" id="RHEA:18113"/>
        <dbReference type="ChEBI" id="CHEBI:30616"/>
        <dbReference type="ChEBI" id="CHEBI:57930"/>
        <dbReference type="ChEBI" id="CHEBI:61557"/>
        <dbReference type="ChEBI" id="CHEBI:456216"/>
        <dbReference type="EC" id="2.7.4.6"/>
    </reaction>
</comment>
<feature type="active site" description="Pros-phosphohistidine intermediate" evidence="13 14">
    <location>
        <position position="115"/>
    </location>
</feature>
<feature type="binding site" evidence="13 14">
    <location>
        <position position="85"/>
    </location>
    <ligand>
        <name>ATP</name>
        <dbReference type="ChEBI" id="CHEBI:30616"/>
    </ligand>
</feature>
<sequence>MEMTFAMIKPNGVKSGFIGRILDRYTGARLAVVGLKLHQMTSEEARGFYAEHVNKPFFPELEEYITKGPSVMIALAGENAIAAVRAINGATNPEKAEPGTLRYDFAPSMTENVVHSSDSPASAEREVAFWFKKEELYDYAAASQKACKVLG</sequence>